<sequence length="916" mass="102750">MRSTLLLTALLLSGCALTPQSTPLQTDPNWYVDQLPNGMKYHIYPTQDEEVSVRLMMNVGSFQEDATQKGYAHFIEHMAFNGSTHFSGNDVVKLFEASGGSFGADINATTTYQQTTYKLDLANPSKLDDALTWMRDISDGIEFDPTQVEKEKGVILGEWRRARPDDKSLSFNAYQASIEGTPYAEHDPIGTRSSIESTTSPALKAFYDKWYQPQYAELIVTGNVDVESISKIIENKFSNWESISNAAVEKRRDIRVNNANRILPSSKMESPSLHLVIDRDSVTRQTMQQQHKAWQDELSAQLIQQRLLTVLNDAAESFQYAYAQPYSSNYHRMMSAGVSFAPERRDNIQQIFLNTLTSLRDYGVTQEELDGVMSGWYGELSNLDADWAKRKPAGYAEARVYQLERDSVSQSKQGYEQSLATFVAANDLNHANNELEALLSEPANFVVGLGRTENKEQFAGEFALLGAAYAQAGEKPLEMYAKTDGFIQPTKEGDITAVREEKGGFQVYSLSNGIEVWFQKDEKAANRAYIYLASQGGKAALDKSLYPAFEVATMAAARSGLGDFSGSELDSYLRKNDISLFPILGPTNHGIEVITPKAHLASAMNGLYNVATEIKVDERQLEAVKREYVQQRRAFFESPMGQWIKAANENAYLPNSRHRLLSINGAENVTPDQVFAMHEALFKHNYGYKMIIVADVEPEQITPLLRKYVASIDLKPATPVDYHIEFDPNAKSRLVMAAGNEPSSLYLLRLTNERESPRMARDTVVEDMLQRIAAARVTAQLREEASLDYSPGIYPITQDREQVSDWFFESQIDPKDVDKMDAQLDKIFDGLAKNITQKEVDTAAKQLAVSMKDMDDNPGQRSWSYTRYLVHDYGLDVLLDVDKAAQSVTLEEVRAKAKQAFGSKAKRTTIILNPQQ</sequence>
<dbReference type="GO" id="GO:0004222">
    <property type="term" value="F:metalloendopeptidase activity"/>
    <property type="evidence" value="ECO:0007669"/>
    <property type="project" value="InterPro"/>
</dbReference>
<dbReference type="RefSeq" id="WP_020195579.1">
    <property type="nucleotide sequence ID" value="NZ_BAOH01000024.1"/>
</dbReference>
<feature type="domain" description="Peptidase M16 C-terminal" evidence="11">
    <location>
        <begin position="668"/>
        <end position="847"/>
    </location>
</feature>
<gene>
    <name evidence="12" type="ORF">H735_07745</name>
</gene>
<keyword evidence="9" id="KW-0732">Signal</keyword>
<evidence type="ECO:0000259" key="11">
    <source>
        <dbReference type="Pfam" id="PF05193"/>
    </source>
</evidence>
<evidence type="ECO:0000256" key="5">
    <source>
        <dbReference type="ARBA" id="ARBA00022801"/>
    </source>
</evidence>
<evidence type="ECO:0000313" key="12">
    <source>
        <dbReference type="EMBL" id="KIF53640.1"/>
    </source>
</evidence>
<evidence type="ECO:0000256" key="8">
    <source>
        <dbReference type="RuleBase" id="RU004447"/>
    </source>
</evidence>
<protein>
    <submittedName>
        <fullName evidence="12">Peptidase M16</fullName>
    </submittedName>
</protein>
<keyword evidence="5" id="KW-0378">Hydrolase</keyword>
<dbReference type="Pfam" id="PF05193">
    <property type="entry name" value="Peptidase_M16_C"/>
    <property type="match status" value="2"/>
</dbReference>
<dbReference type="InterPro" id="IPR001431">
    <property type="entry name" value="Pept_M16_Zn_BS"/>
</dbReference>
<proteinExistence type="inferred from homology"/>
<dbReference type="PROSITE" id="PS00143">
    <property type="entry name" value="INSULINASE"/>
    <property type="match status" value="1"/>
</dbReference>
<dbReference type="EMBL" id="JPRD01000013">
    <property type="protein sequence ID" value="KIF53640.1"/>
    <property type="molecule type" value="Genomic_DNA"/>
</dbReference>
<feature type="domain" description="Peptidase M16 C-terminal" evidence="11">
    <location>
        <begin position="200"/>
        <end position="372"/>
    </location>
</feature>
<keyword evidence="6" id="KW-0862">Zinc</keyword>
<dbReference type="PANTHER" id="PTHR43690:SF17">
    <property type="entry name" value="PROTEIN YHJJ"/>
    <property type="match status" value="1"/>
</dbReference>
<dbReference type="InterPro" id="IPR007863">
    <property type="entry name" value="Peptidase_M16_C"/>
</dbReference>
<dbReference type="GO" id="GO:0046872">
    <property type="term" value="F:metal ion binding"/>
    <property type="evidence" value="ECO:0007669"/>
    <property type="project" value="UniProtKB-KW"/>
</dbReference>
<evidence type="ECO:0000259" key="10">
    <source>
        <dbReference type="Pfam" id="PF00675"/>
    </source>
</evidence>
<dbReference type="InterPro" id="IPR050626">
    <property type="entry name" value="Peptidase_M16"/>
</dbReference>
<dbReference type="Gene3D" id="3.30.830.10">
    <property type="entry name" value="Metalloenzyme, LuxS/M16 peptidase-like"/>
    <property type="match status" value="4"/>
</dbReference>
<accession>A0A0C1Z981</accession>
<comment type="caution">
    <text evidence="12">The sequence shown here is derived from an EMBL/GenBank/DDBJ whole genome shotgun (WGS) entry which is preliminary data.</text>
</comment>
<evidence type="ECO:0000256" key="1">
    <source>
        <dbReference type="ARBA" id="ARBA00001947"/>
    </source>
</evidence>
<keyword evidence="3" id="KW-0645">Protease</keyword>
<dbReference type="PANTHER" id="PTHR43690">
    <property type="entry name" value="NARDILYSIN"/>
    <property type="match status" value="1"/>
</dbReference>
<evidence type="ECO:0000256" key="9">
    <source>
        <dbReference type="SAM" id="SignalP"/>
    </source>
</evidence>
<comment type="cofactor">
    <cofactor evidence="1">
        <name>Zn(2+)</name>
        <dbReference type="ChEBI" id="CHEBI:29105"/>
    </cofactor>
</comment>
<evidence type="ECO:0000256" key="2">
    <source>
        <dbReference type="ARBA" id="ARBA00007261"/>
    </source>
</evidence>
<evidence type="ECO:0000313" key="13">
    <source>
        <dbReference type="Proteomes" id="UP000031586"/>
    </source>
</evidence>
<dbReference type="PROSITE" id="PS51257">
    <property type="entry name" value="PROKAR_LIPOPROTEIN"/>
    <property type="match status" value="1"/>
</dbReference>
<dbReference type="Proteomes" id="UP000031586">
    <property type="component" value="Unassembled WGS sequence"/>
</dbReference>
<name>A0A0C1Z981_9VIBR</name>
<evidence type="ECO:0000256" key="7">
    <source>
        <dbReference type="ARBA" id="ARBA00023049"/>
    </source>
</evidence>
<feature type="chain" id="PRO_5002144726" evidence="9">
    <location>
        <begin position="19"/>
        <end position="916"/>
    </location>
</feature>
<feature type="domain" description="Peptidase M16 N-terminal" evidence="10">
    <location>
        <begin position="47"/>
        <end position="163"/>
    </location>
</feature>
<dbReference type="AlphaFoldDB" id="A0A0C1Z981"/>
<dbReference type="PATRIC" id="fig|1229493.5.peg.637"/>
<keyword evidence="4" id="KW-0479">Metal-binding</keyword>
<reference evidence="12 13" key="1">
    <citation type="submission" date="2014-07" db="EMBL/GenBank/DDBJ databases">
        <title>Unique and conserved regions in Vibrio harveyi and related species in comparison with the shrimp pathogen Vibrio harveyi CAIM 1792.</title>
        <authorList>
            <person name="Espinoza-Valles I."/>
            <person name="Vora G."/>
            <person name="Leekitcharoenphon P."/>
            <person name="Ussery D."/>
            <person name="Hoj L."/>
            <person name="Gomez-Gil B."/>
        </authorList>
    </citation>
    <scope>NUCLEOTIDE SEQUENCE [LARGE SCALE GENOMIC DNA]</scope>
    <source>
        <strain evidence="13">CAIM 1854 / LMG 25443</strain>
    </source>
</reference>
<evidence type="ECO:0000256" key="6">
    <source>
        <dbReference type="ARBA" id="ARBA00022833"/>
    </source>
</evidence>
<evidence type="ECO:0000256" key="3">
    <source>
        <dbReference type="ARBA" id="ARBA00022670"/>
    </source>
</evidence>
<comment type="similarity">
    <text evidence="2 8">Belongs to the peptidase M16 family.</text>
</comment>
<dbReference type="GO" id="GO:0006508">
    <property type="term" value="P:proteolysis"/>
    <property type="evidence" value="ECO:0007669"/>
    <property type="project" value="UniProtKB-KW"/>
</dbReference>
<feature type="signal peptide" evidence="9">
    <location>
        <begin position="1"/>
        <end position="18"/>
    </location>
</feature>
<evidence type="ECO:0000256" key="4">
    <source>
        <dbReference type="ARBA" id="ARBA00022723"/>
    </source>
</evidence>
<dbReference type="InterPro" id="IPR011765">
    <property type="entry name" value="Pept_M16_N"/>
</dbReference>
<organism evidence="12 13">
    <name type="scientific">Vibrio owensii CAIM 1854 = LMG 25443</name>
    <dbReference type="NCBI Taxonomy" id="1229493"/>
    <lineage>
        <taxon>Bacteria</taxon>
        <taxon>Pseudomonadati</taxon>
        <taxon>Pseudomonadota</taxon>
        <taxon>Gammaproteobacteria</taxon>
        <taxon>Vibrionales</taxon>
        <taxon>Vibrionaceae</taxon>
        <taxon>Vibrio</taxon>
    </lineage>
</organism>
<dbReference type="Pfam" id="PF00675">
    <property type="entry name" value="Peptidase_M16"/>
    <property type="match status" value="1"/>
</dbReference>
<dbReference type="InterPro" id="IPR011249">
    <property type="entry name" value="Metalloenz_LuxS/M16"/>
</dbReference>
<keyword evidence="7" id="KW-0482">Metalloprotease</keyword>
<dbReference type="SUPFAM" id="SSF63411">
    <property type="entry name" value="LuxS/MPP-like metallohydrolase"/>
    <property type="match status" value="3"/>
</dbReference>